<reference evidence="7 8" key="1">
    <citation type="submission" date="2018-11" db="EMBL/GenBank/DDBJ databases">
        <title>Genome sequence of Apiotrichum porosum DSM 27194.</title>
        <authorList>
            <person name="Aliyu H."/>
            <person name="Gorte O."/>
            <person name="Ochsenreither K."/>
        </authorList>
    </citation>
    <scope>NUCLEOTIDE SEQUENCE [LARGE SCALE GENOMIC DNA]</scope>
    <source>
        <strain evidence="7 8">DSM 27194</strain>
    </source>
</reference>
<organism evidence="7 8">
    <name type="scientific">Apiotrichum porosum</name>
    <dbReference type="NCBI Taxonomy" id="105984"/>
    <lineage>
        <taxon>Eukaryota</taxon>
        <taxon>Fungi</taxon>
        <taxon>Dikarya</taxon>
        <taxon>Basidiomycota</taxon>
        <taxon>Agaricomycotina</taxon>
        <taxon>Tremellomycetes</taxon>
        <taxon>Trichosporonales</taxon>
        <taxon>Trichosporonaceae</taxon>
        <taxon>Apiotrichum</taxon>
    </lineage>
</organism>
<feature type="domain" description="Peptidase A1" evidence="6">
    <location>
        <begin position="105"/>
        <end position="431"/>
    </location>
</feature>
<dbReference type="InterPro" id="IPR001969">
    <property type="entry name" value="Aspartic_peptidase_AS"/>
</dbReference>
<dbReference type="InterPro" id="IPR021109">
    <property type="entry name" value="Peptidase_aspartic_dom_sf"/>
</dbReference>
<dbReference type="PROSITE" id="PS00141">
    <property type="entry name" value="ASP_PROTEASE"/>
    <property type="match status" value="1"/>
</dbReference>
<dbReference type="PANTHER" id="PTHR47966">
    <property type="entry name" value="BETA-SITE APP-CLEAVING ENZYME, ISOFORM A-RELATED"/>
    <property type="match status" value="1"/>
</dbReference>
<feature type="active site" evidence="3">
    <location>
        <position position="123"/>
    </location>
</feature>
<dbReference type="InterPro" id="IPR034164">
    <property type="entry name" value="Pepsin-like_dom"/>
</dbReference>
<gene>
    <name evidence="7" type="ORF">EHS24_001651</name>
</gene>
<keyword evidence="2 4" id="KW-0064">Aspartyl protease</keyword>
<dbReference type="EMBL" id="RSCE01000011">
    <property type="protein sequence ID" value="RSH78747.1"/>
    <property type="molecule type" value="Genomic_DNA"/>
</dbReference>
<evidence type="ECO:0000256" key="2">
    <source>
        <dbReference type="ARBA" id="ARBA00022750"/>
    </source>
</evidence>
<name>A0A427XJ32_9TREE</name>
<dbReference type="InterPro" id="IPR001461">
    <property type="entry name" value="Aspartic_peptidase_A1"/>
</dbReference>
<evidence type="ECO:0000313" key="8">
    <source>
        <dbReference type="Proteomes" id="UP000279236"/>
    </source>
</evidence>
<feature type="chain" id="PRO_5019151023" description="Peptidase A1 domain-containing protein" evidence="5">
    <location>
        <begin position="20"/>
        <end position="434"/>
    </location>
</feature>
<dbReference type="RefSeq" id="XP_028473894.1">
    <property type="nucleotide sequence ID" value="XM_028617431.1"/>
</dbReference>
<dbReference type="PANTHER" id="PTHR47966:SF51">
    <property type="entry name" value="BETA-SITE APP-CLEAVING ENZYME, ISOFORM A-RELATED"/>
    <property type="match status" value="1"/>
</dbReference>
<dbReference type="STRING" id="105984.A0A427XJ32"/>
<comment type="similarity">
    <text evidence="1 4">Belongs to the peptidase A1 family.</text>
</comment>
<evidence type="ECO:0000313" key="7">
    <source>
        <dbReference type="EMBL" id="RSH78747.1"/>
    </source>
</evidence>
<dbReference type="OrthoDB" id="15189at2759"/>
<keyword evidence="4" id="KW-0645">Protease</keyword>
<dbReference type="SUPFAM" id="SSF50630">
    <property type="entry name" value="Acid proteases"/>
    <property type="match status" value="1"/>
</dbReference>
<dbReference type="Gene3D" id="2.40.70.10">
    <property type="entry name" value="Acid Proteases"/>
    <property type="match status" value="2"/>
</dbReference>
<dbReference type="Pfam" id="PF00026">
    <property type="entry name" value="Asp"/>
    <property type="match status" value="1"/>
</dbReference>
<dbReference type="CDD" id="cd05471">
    <property type="entry name" value="pepsin_like"/>
    <property type="match status" value="1"/>
</dbReference>
<evidence type="ECO:0000256" key="3">
    <source>
        <dbReference type="PIRSR" id="PIRSR601461-1"/>
    </source>
</evidence>
<keyword evidence="4" id="KW-0378">Hydrolase</keyword>
<proteinExistence type="inferred from homology"/>
<evidence type="ECO:0000256" key="5">
    <source>
        <dbReference type="SAM" id="SignalP"/>
    </source>
</evidence>
<dbReference type="InterPro" id="IPR033121">
    <property type="entry name" value="PEPTIDASE_A1"/>
</dbReference>
<keyword evidence="8" id="KW-1185">Reference proteome</keyword>
<keyword evidence="5" id="KW-0732">Signal</keyword>
<dbReference type="GeneID" id="39586194"/>
<comment type="caution">
    <text evidence="7">The sequence shown here is derived from an EMBL/GenBank/DDBJ whole genome shotgun (WGS) entry which is preliminary data.</text>
</comment>
<dbReference type="GO" id="GO:0004190">
    <property type="term" value="F:aspartic-type endopeptidase activity"/>
    <property type="evidence" value="ECO:0007669"/>
    <property type="project" value="UniProtKB-KW"/>
</dbReference>
<sequence>MRFDTALVALAAVLPAVEAIPMKELFAKRTTPLVLPLNVKSGFRNKLYRPYNYLANVKTLPVIVGGSVQASNSSSTSSDSESSASSVDASNDTEILGGKAYQQQFTVNVTIGTPPQDIELLLDTGSSEIVVLTDACEACVTNGHSVLNYDQSTTYQSDNKSVQVNYGTGSGSGVEAVDMIGLGSDTIAFTWMNVQDSLLWYYLPDTVAGIFGMSWLWPLTTNTSLSMDLAHYYWPEPRFGIYFGEPTIPAGVNMSNVGQGTTYNAGELTLGGINTSRYTGDLNTMDLVTSDPQRWLVDLQGIKVNGVDLPLNQSLGYATLVDSGNEGNRVGPVLCDKIKDIVNGTYYGTQIMVPCNQTMSLSWTFNGVEYPMAERDIFNAPEYYHPGAGNCILSFSCTDSSANGYSYVVGSPFMRNVYSVFSYNPPSVAFGKLA</sequence>
<protein>
    <recommendedName>
        <fullName evidence="6">Peptidase A1 domain-containing protein</fullName>
    </recommendedName>
</protein>
<evidence type="ECO:0000259" key="6">
    <source>
        <dbReference type="PROSITE" id="PS51767"/>
    </source>
</evidence>
<dbReference type="GO" id="GO:0006508">
    <property type="term" value="P:proteolysis"/>
    <property type="evidence" value="ECO:0007669"/>
    <property type="project" value="UniProtKB-KW"/>
</dbReference>
<accession>A0A427XJ32</accession>
<feature type="signal peptide" evidence="5">
    <location>
        <begin position="1"/>
        <end position="19"/>
    </location>
</feature>
<dbReference type="AlphaFoldDB" id="A0A427XJ32"/>
<evidence type="ECO:0000256" key="1">
    <source>
        <dbReference type="ARBA" id="ARBA00007447"/>
    </source>
</evidence>
<feature type="active site" evidence="3">
    <location>
        <position position="322"/>
    </location>
</feature>
<dbReference type="Proteomes" id="UP000279236">
    <property type="component" value="Unassembled WGS sequence"/>
</dbReference>
<dbReference type="PROSITE" id="PS51767">
    <property type="entry name" value="PEPTIDASE_A1"/>
    <property type="match status" value="1"/>
</dbReference>
<dbReference type="PRINTS" id="PR00792">
    <property type="entry name" value="PEPSIN"/>
</dbReference>
<evidence type="ECO:0000256" key="4">
    <source>
        <dbReference type="RuleBase" id="RU000454"/>
    </source>
</evidence>